<evidence type="ECO:0000313" key="3">
    <source>
        <dbReference type="Proteomes" id="UP000016936"/>
    </source>
</evidence>
<gene>
    <name evidence="2" type="ORF">COCHEDRAFT_1213692</name>
</gene>
<name>M2UXV7_COCH5</name>
<reference evidence="3" key="2">
    <citation type="journal article" date="2013" name="PLoS Genet.">
        <title>Comparative genome structure, secondary metabolite, and effector coding capacity across Cochliobolus pathogens.</title>
        <authorList>
            <person name="Condon B.J."/>
            <person name="Leng Y."/>
            <person name="Wu D."/>
            <person name="Bushley K.E."/>
            <person name="Ohm R.A."/>
            <person name="Otillar R."/>
            <person name="Martin J."/>
            <person name="Schackwitz W."/>
            <person name="Grimwood J."/>
            <person name="MohdZainudin N."/>
            <person name="Xue C."/>
            <person name="Wang R."/>
            <person name="Manning V.A."/>
            <person name="Dhillon B."/>
            <person name="Tu Z.J."/>
            <person name="Steffenson B.J."/>
            <person name="Salamov A."/>
            <person name="Sun H."/>
            <person name="Lowry S."/>
            <person name="LaButti K."/>
            <person name="Han J."/>
            <person name="Copeland A."/>
            <person name="Lindquist E."/>
            <person name="Barry K."/>
            <person name="Schmutz J."/>
            <person name="Baker S.E."/>
            <person name="Ciuffetti L.M."/>
            <person name="Grigoriev I.V."/>
            <person name="Zhong S."/>
            <person name="Turgeon B.G."/>
        </authorList>
    </citation>
    <scope>NUCLEOTIDE SEQUENCE [LARGE SCALE GENOMIC DNA]</scope>
    <source>
        <strain evidence="3">C5 / ATCC 48332 / race O</strain>
    </source>
</reference>
<dbReference type="HOGENOM" id="CLU_1896004_0_0_1"/>
<dbReference type="AlphaFoldDB" id="M2UXV7"/>
<organism evidence="2 3">
    <name type="scientific">Cochliobolus heterostrophus (strain C5 / ATCC 48332 / race O)</name>
    <name type="common">Southern corn leaf blight fungus</name>
    <name type="synonym">Bipolaris maydis</name>
    <dbReference type="NCBI Taxonomy" id="701091"/>
    <lineage>
        <taxon>Eukaryota</taxon>
        <taxon>Fungi</taxon>
        <taxon>Dikarya</taxon>
        <taxon>Ascomycota</taxon>
        <taxon>Pezizomycotina</taxon>
        <taxon>Dothideomycetes</taxon>
        <taxon>Pleosporomycetidae</taxon>
        <taxon>Pleosporales</taxon>
        <taxon>Pleosporineae</taxon>
        <taxon>Pleosporaceae</taxon>
        <taxon>Bipolaris</taxon>
    </lineage>
</organism>
<evidence type="ECO:0000256" key="1">
    <source>
        <dbReference type="SAM" id="MobiDB-lite"/>
    </source>
</evidence>
<keyword evidence="3" id="KW-1185">Reference proteome</keyword>
<accession>M2UXV7</accession>
<feature type="region of interest" description="Disordered" evidence="1">
    <location>
        <begin position="14"/>
        <end position="45"/>
    </location>
</feature>
<reference evidence="2 3" key="1">
    <citation type="journal article" date="2012" name="PLoS Pathog.">
        <title>Diverse lifestyles and strategies of plant pathogenesis encoded in the genomes of eighteen Dothideomycetes fungi.</title>
        <authorList>
            <person name="Ohm R.A."/>
            <person name="Feau N."/>
            <person name="Henrissat B."/>
            <person name="Schoch C.L."/>
            <person name="Horwitz B.A."/>
            <person name="Barry K.W."/>
            <person name="Condon B.J."/>
            <person name="Copeland A.C."/>
            <person name="Dhillon B."/>
            <person name="Glaser F."/>
            <person name="Hesse C.N."/>
            <person name="Kosti I."/>
            <person name="LaButti K."/>
            <person name="Lindquist E.A."/>
            <person name="Lucas S."/>
            <person name="Salamov A.A."/>
            <person name="Bradshaw R.E."/>
            <person name="Ciuffetti L."/>
            <person name="Hamelin R.C."/>
            <person name="Kema G.H.J."/>
            <person name="Lawrence C."/>
            <person name="Scott J.A."/>
            <person name="Spatafora J.W."/>
            <person name="Turgeon B.G."/>
            <person name="de Wit P.J.G.M."/>
            <person name="Zhong S."/>
            <person name="Goodwin S.B."/>
            <person name="Grigoriev I.V."/>
        </authorList>
    </citation>
    <scope>NUCLEOTIDE SEQUENCE [LARGE SCALE GENOMIC DNA]</scope>
    <source>
        <strain evidence="3">C5 / ATCC 48332 / race O</strain>
    </source>
</reference>
<protein>
    <submittedName>
        <fullName evidence="2">Uncharacterized protein</fullName>
    </submittedName>
</protein>
<sequence length="134" mass="14635">MYIPLRWSDGTLPLDLEPSSGRQQWTDAEGVTDDQIPHRNPPSAVSTCELRSPVALSSPTCSRAPAACPSTLAWCTVAIARFKSQPTASSTRLLDLPPYPISRPVAFAGTEIVAGDHEQPDYDRFYYELFAIPG</sequence>
<dbReference type="Proteomes" id="UP000016936">
    <property type="component" value="Unassembled WGS sequence"/>
</dbReference>
<proteinExistence type="predicted"/>
<evidence type="ECO:0000313" key="2">
    <source>
        <dbReference type="EMBL" id="EMD92658.1"/>
    </source>
</evidence>
<dbReference type="EMBL" id="KB445575">
    <property type="protein sequence ID" value="EMD92658.1"/>
    <property type="molecule type" value="Genomic_DNA"/>
</dbReference>